<dbReference type="Proteomes" id="UP000294919">
    <property type="component" value="Unassembled WGS sequence"/>
</dbReference>
<dbReference type="AlphaFoldDB" id="A0A4R2LIG2"/>
<protein>
    <submittedName>
        <fullName evidence="1">Uncharacterized protein</fullName>
    </submittedName>
</protein>
<evidence type="ECO:0000313" key="1">
    <source>
        <dbReference type="EMBL" id="TCO79115.1"/>
    </source>
</evidence>
<evidence type="ECO:0000313" key="2">
    <source>
        <dbReference type="Proteomes" id="UP000294919"/>
    </source>
</evidence>
<name>A0A4R2LIG2_9FIRM</name>
<accession>A0A4R2LIG2</accession>
<reference evidence="1 2" key="1">
    <citation type="submission" date="2019-03" db="EMBL/GenBank/DDBJ databases">
        <title>Genomic Encyclopedia of Type Strains, Phase IV (KMG-IV): sequencing the most valuable type-strain genomes for metagenomic binning, comparative biology and taxonomic classification.</title>
        <authorList>
            <person name="Goeker M."/>
        </authorList>
    </citation>
    <scope>NUCLEOTIDE SEQUENCE [LARGE SCALE GENOMIC DNA]</scope>
    <source>
        <strain evidence="1 2">DSM 102940</strain>
    </source>
</reference>
<sequence length="32" mass="3874">MKMYMPFNVELKFEEFCKKYALVAEKAENVIE</sequence>
<organism evidence="1 2">
    <name type="scientific">Marinisporobacter balticus</name>
    <dbReference type="NCBI Taxonomy" id="2018667"/>
    <lineage>
        <taxon>Bacteria</taxon>
        <taxon>Bacillati</taxon>
        <taxon>Bacillota</taxon>
        <taxon>Clostridia</taxon>
        <taxon>Peptostreptococcales</taxon>
        <taxon>Thermotaleaceae</taxon>
        <taxon>Marinisporobacter</taxon>
    </lineage>
</organism>
<dbReference type="EMBL" id="SLWV01000003">
    <property type="protein sequence ID" value="TCO79115.1"/>
    <property type="molecule type" value="Genomic_DNA"/>
</dbReference>
<comment type="caution">
    <text evidence="1">The sequence shown here is derived from an EMBL/GenBank/DDBJ whole genome shotgun (WGS) entry which is preliminary data.</text>
</comment>
<proteinExistence type="predicted"/>
<keyword evidence="2" id="KW-1185">Reference proteome</keyword>
<gene>
    <name evidence="1" type="ORF">EV214_103167</name>
</gene>